<keyword evidence="2" id="KW-1185">Reference proteome</keyword>
<reference evidence="1" key="1">
    <citation type="submission" date="2021-02" db="EMBL/GenBank/DDBJ databases">
        <title>PHA producing bacteria isolated from coastal sediment in Guangdong, Shenzhen.</title>
        <authorList>
            <person name="Zheng W."/>
            <person name="Yu S."/>
            <person name="Huang Y."/>
        </authorList>
    </citation>
    <scope>NUCLEOTIDE SEQUENCE</scope>
    <source>
        <strain evidence="1">TN14-10</strain>
    </source>
</reference>
<comment type="caution">
    <text evidence="1">The sequence shown here is derived from an EMBL/GenBank/DDBJ whole genome shotgun (WGS) entry which is preliminary data.</text>
</comment>
<dbReference type="EMBL" id="JAFKCZ010000007">
    <property type="protein sequence ID" value="MBN7797013.1"/>
    <property type="molecule type" value="Genomic_DNA"/>
</dbReference>
<dbReference type="SUPFAM" id="SSF53756">
    <property type="entry name" value="UDP-Glycosyltransferase/glycogen phosphorylase"/>
    <property type="match status" value="1"/>
</dbReference>
<gene>
    <name evidence="1" type="ORF">JYP50_10445</name>
</gene>
<sequence>MQTPLTIWCVTDGKPGHRSQMLGLVEAMAERAECQVGWLTAGRDTLAEAAALKQRPALILCTGHRTHWPAIRLKWRFGGMLVALLKPSLPLRLFDLCVVPEHDGARVHRRILRTCGTLNDIRPAEESADPGRGLILIGGPSKHHGWDDRQMLDQIARLRDALPALRWTLTTSRRTPASFVDVARQLADERLRLVPVEDTDREWLRDHYAGCGVIWVSEDSASMVYEALTSGARVGILPVPRQRESRVSRGLDALLRDGWVTGLADLCRTGHMGRQRRGLREADRVADYLYYCIRRQDSTVSHESPPGVALPK</sequence>
<dbReference type="RefSeq" id="WP_206560467.1">
    <property type="nucleotide sequence ID" value="NZ_JAFKCZ010000007.1"/>
</dbReference>
<evidence type="ECO:0000313" key="1">
    <source>
        <dbReference type="EMBL" id="MBN7797013.1"/>
    </source>
</evidence>
<accession>A0A939IMG6</accession>
<protein>
    <submittedName>
        <fullName evidence="1">Mitochondrial fission ELM1 family protein</fullName>
    </submittedName>
</protein>
<evidence type="ECO:0000313" key="2">
    <source>
        <dbReference type="Proteomes" id="UP000664303"/>
    </source>
</evidence>
<organism evidence="1 2">
    <name type="scientific">Parahaliea mediterranea</name>
    <dbReference type="NCBI Taxonomy" id="651086"/>
    <lineage>
        <taxon>Bacteria</taxon>
        <taxon>Pseudomonadati</taxon>
        <taxon>Pseudomonadota</taxon>
        <taxon>Gammaproteobacteria</taxon>
        <taxon>Cellvibrionales</taxon>
        <taxon>Halieaceae</taxon>
        <taxon>Parahaliea</taxon>
    </lineage>
</organism>
<dbReference type="AlphaFoldDB" id="A0A939IMG6"/>
<dbReference type="Proteomes" id="UP000664303">
    <property type="component" value="Unassembled WGS sequence"/>
</dbReference>
<dbReference type="Pfam" id="PF06258">
    <property type="entry name" value="Mito_fiss_Elm1"/>
    <property type="match status" value="1"/>
</dbReference>
<name>A0A939IMG6_9GAMM</name>
<dbReference type="InterPro" id="IPR009367">
    <property type="entry name" value="Elm1-like"/>
</dbReference>
<proteinExistence type="predicted"/>